<keyword evidence="3" id="KW-1185">Reference proteome</keyword>
<feature type="chain" id="PRO_5046066648" description="Transcriptional regulator" evidence="1">
    <location>
        <begin position="23"/>
        <end position="264"/>
    </location>
</feature>
<gene>
    <name evidence="2" type="ORF">GCM10010841_22720</name>
</gene>
<keyword evidence="1" id="KW-0732">Signal</keyword>
<evidence type="ECO:0000313" key="3">
    <source>
        <dbReference type="Proteomes" id="UP000661918"/>
    </source>
</evidence>
<dbReference type="Proteomes" id="UP000661918">
    <property type="component" value="Unassembled WGS sequence"/>
</dbReference>
<feature type="signal peptide" evidence="1">
    <location>
        <begin position="1"/>
        <end position="22"/>
    </location>
</feature>
<evidence type="ECO:0008006" key="4">
    <source>
        <dbReference type="Google" id="ProtNLM"/>
    </source>
</evidence>
<proteinExistence type="predicted"/>
<evidence type="ECO:0000256" key="1">
    <source>
        <dbReference type="SAM" id="SignalP"/>
    </source>
</evidence>
<protein>
    <recommendedName>
        <fullName evidence="4">Transcriptional regulator</fullName>
    </recommendedName>
</protein>
<comment type="caution">
    <text evidence="2">The sequence shown here is derived from an EMBL/GenBank/DDBJ whole genome shotgun (WGS) entry which is preliminary data.</text>
</comment>
<dbReference type="Gene3D" id="2.50.20.10">
    <property type="entry name" value="Lipoprotein localisation LolA/LolB/LppX"/>
    <property type="match status" value="1"/>
</dbReference>
<dbReference type="EMBL" id="BMOM01000018">
    <property type="protein sequence ID" value="GGM13561.1"/>
    <property type="molecule type" value="Genomic_DNA"/>
</dbReference>
<name>A0ABQ2GU93_9DEIO</name>
<evidence type="ECO:0000313" key="2">
    <source>
        <dbReference type="EMBL" id="GGM13561.1"/>
    </source>
</evidence>
<sequence length="264" mass="27791">MRTGGLRGALLAALVLSGAADAQDVDDLSAALLRARTLEARGTAEVTVLFPPRDVPTRTARALPRVPFRPGLLARNFTVKRVGPETVAGRSTTRFDLTPRAGEAARWSLWIDTQWNIPLAYQENFPDGTPARRAAFTAVTAQPTAVRDPVPALPAGLRAAVLAALPGLRLPPGVVPSEVRSRPNGRTEITLTDGVNMFALVTAPRGVRAAPGVASRQVAGGFVWLVGNLPDRALRAALAQVQRVDSPGLAALRGTFLEPGASDP</sequence>
<accession>A0ABQ2GU93</accession>
<reference evidence="3" key="1">
    <citation type="journal article" date="2019" name="Int. J. Syst. Evol. Microbiol.">
        <title>The Global Catalogue of Microorganisms (GCM) 10K type strain sequencing project: providing services to taxonomists for standard genome sequencing and annotation.</title>
        <authorList>
            <consortium name="The Broad Institute Genomics Platform"/>
            <consortium name="The Broad Institute Genome Sequencing Center for Infectious Disease"/>
            <person name="Wu L."/>
            <person name="Ma J."/>
        </authorList>
    </citation>
    <scope>NUCLEOTIDE SEQUENCE [LARGE SCALE GENOMIC DNA]</scope>
    <source>
        <strain evidence="3">JCM 15443</strain>
    </source>
</reference>
<organism evidence="2 3">
    <name type="scientific">Deinococcus aerophilus</name>
    <dbReference type="NCBI Taxonomy" id="522488"/>
    <lineage>
        <taxon>Bacteria</taxon>
        <taxon>Thermotogati</taxon>
        <taxon>Deinococcota</taxon>
        <taxon>Deinococci</taxon>
        <taxon>Deinococcales</taxon>
        <taxon>Deinococcaceae</taxon>
        <taxon>Deinococcus</taxon>
    </lineage>
</organism>
<dbReference type="RefSeq" id="WP_229753052.1">
    <property type="nucleotide sequence ID" value="NZ_BMOM01000018.1"/>
</dbReference>